<organism evidence="1 2">
    <name type="scientific">Gracilibacillus pellucidus</name>
    <dbReference type="NCBI Taxonomy" id="3095368"/>
    <lineage>
        <taxon>Bacteria</taxon>
        <taxon>Bacillati</taxon>
        <taxon>Bacillota</taxon>
        <taxon>Bacilli</taxon>
        <taxon>Bacillales</taxon>
        <taxon>Bacillaceae</taxon>
        <taxon>Gracilibacillus</taxon>
    </lineage>
</organism>
<reference evidence="1" key="1">
    <citation type="submission" date="2023-11" db="EMBL/GenBank/DDBJ databases">
        <title>Gracilibacillus pellucida a moderately halophilic bacterium isolated from saline soil in Xinjiang province.</title>
        <authorList>
            <person name="Zhang Z."/>
            <person name="Tan F."/>
            <person name="Wang Y."/>
            <person name="Xia M."/>
        </authorList>
    </citation>
    <scope>NUCLEOTIDE SEQUENCE</scope>
    <source>
        <strain evidence="1">S3-1-1</strain>
    </source>
</reference>
<dbReference type="Proteomes" id="UP001277972">
    <property type="component" value="Unassembled WGS sequence"/>
</dbReference>
<gene>
    <name evidence="1" type="ORF">SH601_14190</name>
</gene>
<sequence length="307" mass="34635">MEAVRKNNKLSKGNSRYSQKASELKSGYLFISPFFLLFGVFGVFPLIFTFYLSFQRWDILGETEFVGWSNYASIILNDPLFWKSVGNTFSIWALSTIPQLMAALLIAFFLNQAFLKYKSFFRLAIFMPNVTSVVAVALVFSAIFGTQYGLANFVLSTLGIDPISWSGSYFGTHVAIAVMVMWRWVGYNAIIYLAGLQSIPKDLYEAARIDGASKMQQLVYITVPLLRPIIIFTVVQSTIGGMQLFAEPLLFGEGSRSQGLTMTLYLYQEAFNRFSFGYASAIAWMLFLIIIVFSLFNLYLTRKISSS</sequence>
<accession>A0ACC6M8C0</accession>
<comment type="caution">
    <text evidence="1">The sequence shown here is derived from an EMBL/GenBank/DDBJ whole genome shotgun (WGS) entry which is preliminary data.</text>
</comment>
<protein>
    <submittedName>
        <fullName evidence="1">Sugar ABC transporter permease</fullName>
    </submittedName>
</protein>
<proteinExistence type="predicted"/>
<evidence type="ECO:0000313" key="2">
    <source>
        <dbReference type="Proteomes" id="UP001277972"/>
    </source>
</evidence>
<dbReference type="EMBL" id="JAWZSR010000009">
    <property type="protein sequence ID" value="MDX8047138.1"/>
    <property type="molecule type" value="Genomic_DNA"/>
</dbReference>
<keyword evidence="2" id="KW-1185">Reference proteome</keyword>
<name>A0ACC6M8C0_9BACI</name>
<evidence type="ECO:0000313" key="1">
    <source>
        <dbReference type="EMBL" id="MDX8047138.1"/>
    </source>
</evidence>